<dbReference type="Gene3D" id="1.10.10.10">
    <property type="entry name" value="Winged helix-like DNA-binding domain superfamily/Winged helix DNA-binding domain"/>
    <property type="match status" value="1"/>
</dbReference>
<reference evidence="6 7" key="1">
    <citation type="submission" date="2019-03" db="EMBL/GenBank/DDBJ databases">
        <title>Sequencing the genomes of 1000 actinobacteria strains.</title>
        <authorList>
            <person name="Klenk H.-P."/>
        </authorList>
    </citation>
    <scope>NUCLEOTIDE SEQUENCE [LARGE SCALE GENOMIC DNA]</scope>
    <source>
        <strain evidence="6 7">DSM 44969</strain>
    </source>
</reference>
<dbReference type="Pfam" id="PF04198">
    <property type="entry name" value="Sugar-bind"/>
    <property type="match status" value="1"/>
</dbReference>
<evidence type="ECO:0000256" key="3">
    <source>
        <dbReference type="ARBA" id="ARBA00023125"/>
    </source>
</evidence>
<organism evidence="6 7">
    <name type="scientific">Pseudonocardia endophytica</name>
    <dbReference type="NCBI Taxonomy" id="401976"/>
    <lineage>
        <taxon>Bacteria</taxon>
        <taxon>Bacillati</taxon>
        <taxon>Actinomycetota</taxon>
        <taxon>Actinomycetes</taxon>
        <taxon>Pseudonocardiales</taxon>
        <taxon>Pseudonocardiaceae</taxon>
        <taxon>Pseudonocardia</taxon>
    </lineage>
</organism>
<name>A0A4R1HTD5_PSEEN</name>
<dbReference type="Proteomes" id="UP000295560">
    <property type="component" value="Unassembled WGS sequence"/>
</dbReference>
<comment type="caution">
    <text evidence="6">The sequence shown here is derived from an EMBL/GenBank/DDBJ whole genome shotgun (WGS) entry which is preliminary data.</text>
</comment>
<dbReference type="PANTHER" id="PTHR34294">
    <property type="entry name" value="TRANSCRIPTIONAL REGULATOR-RELATED"/>
    <property type="match status" value="1"/>
</dbReference>
<keyword evidence="4" id="KW-0804">Transcription</keyword>
<gene>
    <name evidence="6" type="ORF">EV378_0347</name>
</gene>
<evidence type="ECO:0000313" key="6">
    <source>
        <dbReference type="EMBL" id="TCK24573.1"/>
    </source>
</evidence>
<dbReference type="GO" id="GO:0003677">
    <property type="term" value="F:DNA binding"/>
    <property type="evidence" value="ECO:0007669"/>
    <property type="project" value="UniProtKB-KW"/>
</dbReference>
<dbReference type="Gene3D" id="3.40.50.1360">
    <property type="match status" value="1"/>
</dbReference>
<evidence type="ECO:0000313" key="7">
    <source>
        <dbReference type="Proteomes" id="UP000295560"/>
    </source>
</evidence>
<dbReference type="OrthoDB" id="186585at2"/>
<proteinExistence type="inferred from homology"/>
<dbReference type="PANTHER" id="PTHR34294:SF1">
    <property type="entry name" value="TRANSCRIPTIONAL REGULATOR LSRR"/>
    <property type="match status" value="1"/>
</dbReference>
<evidence type="ECO:0000256" key="2">
    <source>
        <dbReference type="ARBA" id="ARBA00023015"/>
    </source>
</evidence>
<dbReference type="AlphaFoldDB" id="A0A4R1HTD5"/>
<dbReference type="InterPro" id="IPR037171">
    <property type="entry name" value="NagB/RpiA_transferase-like"/>
</dbReference>
<evidence type="ECO:0000259" key="5">
    <source>
        <dbReference type="Pfam" id="PF04198"/>
    </source>
</evidence>
<dbReference type="InterPro" id="IPR007324">
    <property type="entry name" value="Sugar-bd_dom_put"/>
</dbReference>
<dbReference type="EMBL" id="SMFZ01000001">
    <property type="protein sequence ID" value="TCK24573.1"/>
    <property type="molecule type" value="Genomic_DNA"/>
</dbReference>
<evidence type="ECO:0000256" key="4">
    <source>
        <dbReference type="ARBA" id="ARBA00023163"/>
    </source>
</evidence>
<sequence>MSEGRGVDSWGPTRRLQAADVADRYFVRQHTKVRIAADLGLSRFQVARILDAAGQRGIVRVEITAGPDVDTALSTNVREAYGLRRVLVVPPGPASSAGVATLAADLVREITGAGDVLGLAWSRTVNDMVERLDGLPRCTVVQLCGAYSLPWRRDSSAVAVSRAAALCGGAGYPIYAPLVLPDRDTVLALRGQVGVADALALHSRLDVAVLAVGAWRAGHSTVHDVLTEHRRRALGARGACGEVVGLLFDRDGRVLDTELAHHVVAVGEDQLRSTSEVVALVREPERADAVDAVLRSGLVHTLVADSGTARELIRTAAVRPAVPRRRHQLPAE</sequence>
<comment type="similarity">
    <text evidence="1">Belongs to the SorC transcriptional regulatory family.</text>
</comment>
<evidence type="ECO:0000256" key="1">
    <source>
        <dbReference type="ARBA" id="ARBA00010466"/>
    </source>
</evidence>
<feature type="domain" description="Sugar-binding" evidence="5">
    <location>
        <begin position="71"/>
        <end position="313"/>
    </location>
</feature>
<keyword evidence="7" id="KW-1185">Reference proteome</keyword>
<dbReference type="InterPro" id="IPR036388">
    <property type="entry name" value="WH-like_DNA-bd_sf"/>
</dbReference>
<protein>
    <submittedName>
        <fullName evidence="6">DNA-binding transcriptional regulator LsrR (DeoR family)</fullName>
    </submittedName>
</protein>
<dbReference type="GO" id="GO:0030246">
    <property type="term" value="F:carbohydrate binding"/>
    <property type="evidence" value="ECO:0007669"/>
    <property type="project" value="InterPro"/>
</dbReference>
<dbReference type="InterPro" id="IPR051054">
    <property type="entry name" value="SorC_transcr_regulators"/>
</dbReference>
<keyword evidence="2" id="KW-0805">Transcription regulation</keyword>
<dbReference type="SUPFAM" id="SSF100950">
    <property type="entry name" value="NagB/RpiA/CoA transferase-like"/>
    <property type="match status" value="1"/>
</dbReference>
<keyword evidence="3 6" id="KW-0238">DNA-binding</keyword>
<dbReference type="RefSeq" id="WP_132421004.1">
    <property type="nucleotide sequence ID" value="NZ_SMFZ01000001.1"/>
</dbReference>
<accession>A0A4R1HTD5</accession>